<sequence>MSRTHLLATGRAFLFDMDGTILDSNAIVEKLWRVFAKRHNLDADDILSFSHGRPSITTIAHFLPDLSADEHQHLSDERTAEEIRITSGIVAIPGAVAFFQQLDQLGVPYAVVTSATADLARTRIVAAGLPIPDVLVTPETITQGKPNPEGYLTAASQLGVAPSQTVVFEDADAGITAGIAAGAQVVVVGSAAQHDDCIQAHPHIPDFRGVTVDALGDGTFTVAIP</sequence>
<proteinExistence type="predicted"/>
<dbReference type="eggNOG" id="COG0637">
    <property type="taxonomic scope" value="Bacteria"/>
</dbReference>
<name>L1MHE9_9CORY</name>
<protein>
    <submittedName>
        <fullName evidence="1">HAD hydrolase, family IA, variant 3</fullName>
    </submittedName>
</protein>
<dbReference type="Gene3D" id="1.10.150.240">
    <property type="entry name" value="Putative phosphatase, domain 2"/>
    <property type="match status" value="1"/>
</dbReference>
<dbReference type="STRING" id="1035195.HMPREF9997_01546"/>
<dbReference type="InterPro" id="IPR036412">
    <property type="entry name" value="HAD-like_sf"/>
</dbReference>
<dbReference type="SFLD" id="SFLDS00003">
    <property type="entry name" value="Haloacid_Dehalogenase"/>
    <property type="match status" value="1"/>
</dbReference>
<dbReference type="NCBIfam" id="TIGR01509">
    <property type="entry name" value="HAD-SF-IA-v3"/>
    <property type="match status" value="1"/>
</dbReference>
<gene>
    <name evidence="1" type="ORF">HMPREF9997_01546</name>
</gene>
<evidence type="ECO:0000313" key="2">
    <source>
        <dbReference type="Proteomes" id="UP000010445"/>
    </source>
</evidence>
<dbReference type="OrthoDB" id="9800058at2"/>
<dbReference type="PRINTS" id="PR00413">
    <property type="entry name" value="HADHALOGNASE"/>
</dbReference>
<keyword evidence="1" id="KW-0378">Hydrolase</keyword>
<dbReference type="InterPro" id="IPR023214">
    <property type="entry name" value="HAD_sf"/>
</dbReference>
<dbReference type="PANTHER" id="PTHR43481:SF4">
    <property type="entry name" value="GLYCEROL-1-PHOSPHATE PHOSPHOHYDROLASE 1-RELATED"/>
    <property type="match status" value="1"/>
</dbReference>
<dbReference type="GO" id="GO:0050308">
    <property type="term" value="F:sugar-phosphatase activity"/>
    <property type="evidence" value="ECO:0007669"/>
    <property type="project" value="TreeGrafter"/>
</dbReference>
<dbReference type="InterPro" id="IPR023198">
    <property type="entry name" value="PGP-like_dom2"/>
</dbReference>
<dbReference type="InterPro" id="IPR051806">
    <property type="entry name" value="HAD-like_SPP"/>
</dbReference>
<dbReference type="InterPro" id="IPR006439">
    <property type="entry name" value="HAD-SF_hydro_IA"/>
</dbReference>
<dbReference type="AlphaFoldDB" id="L1MHE9"/>
<dbReference type="Gene3D" id="3.40.50.1000">
    <property type="entry name" value="HAD superfamily/HAD-like"/>
    <property type="match status" value="1"/>
</dbReference>
<dbReference type="SFLD" id="SFLDG01129">
    <property type="entry name" value="C1.5:_HAD__Beta-PGM__Phosphata"/>
    <property type="match status" value="1"/>
</dbReference>
<dbReference type="HOGENOM" id="CLU_045011_13_4_11"/>
<dbReference type="EMBL" id="AMEM01000018">
    <property type="protein sequence ID" value="EKX90331.1"/>
    <property type="molecule type" value="Genomic_DNA"/>
</dbReference>
<dbReference type="RefSeq" id="WP_006063775.1">
    <property type="nucleotide sequence ID" value="NZ_KB290831.1"/>
</dbReference>
<reference evidence="1 2" key="1">
    <citation type="submission" date="2012-05" db="EMBL/GenBank/DDBJ databases">
        <authorList>
            <person name="Weinstock G."/>
            <person name="Sodergren E."/>
            <person name="Lobos E.A."/>
            <person name="Fulton L."/>
            <person name="Fulton R."/>
            <person name="Courtney L."/>
            <person name="Fronick C."/>
            <person name="O'Laughlin M."/>
            <person name="Godfrey J."/>
            <person name="Wilson R.M."/>
            <person name="Miner T."/>
            <person name="Farmer C."/>
            <person name="Delehaunty K."/>
            <person name="Cordes M."/>
            <person name="Minx P."/>
            <person name="Tomlinson C."/>
            <person name="Chen J."/>
            <person name="Wollam A."/>
            <person name="Pepin K.H."/>
            <person name="Bhonagiri V."/>
            <person name="Zhang X."/>
            <person name="Suruliraj S."/>
            <person name="Warren W."/>
            <person name="Mitreva M."/>
            <person name="Mardis E.R."/>
            <person name="Wilson R.K."/>
        </authorList>
    </citation>
    <scope>NUCLEOTIDE SEQUENCE [LARGE SCALE GENOMIC DNA]</scope>
    <source>
        <strain evidence="1 2">F0235</strain>
    </source>
</reference>
<evidence type="ECO:0000313" key="1">
    <source>
        <dbReference type="EMBL" id="EKX90331.1"/>
    </source>
</evidence>
<accession>L1MHE9</accession>
<dbReference type="Pfam" id="PF00702">
    <property type="entry name" value="Hydrolase"/>
    <property type="match status" value="1"/>
</dbReference>
<keyword evidence="2" id="KW-1185">Reference proteome</keyword>
<dbReference type="PATRIC" id="fig|1035195.3.peg.1394"/>
<organism evidence="1 2">
    <name type="scientific">Corynebacterium durum F0235</name>
    <dbReference type="NCBI Taxonomy" id="1035195"/>
    <lineage>
        <taxon>Bacteria</taxon>
        <taxon>Bacillati</taxon>
        <taxon>Actinomycetota</taxon>
        <taxon>Actinomycetes</taxon>
        <taxon>Mycobacteriales</taxon>
        <taxon>Corynebacteriaceae</taxon>
        <taxon>Corynebacterium</taxon>
    </lineage>
</organism>
<dbReference type="PANTHER" id="PTHR43481">
    <property type="entry name" value="FRUCTOSE-1-PHOSPHATE PHOSPHATASE"/>
    <property type="match status" value="1"/>
</dbReference>
<dbReference type="SUPFAM" id="SSF56784">
    <property type="entry name" value="HAD-like"/>
    <property type="match status" value="1"/>
</dbReference>
<comment type="caution">
    <text evidence="1">The sequence shown here is derived from an EMBL/GenBank/DDBJ whole genome shotgun (WGS) entry which is preliminary data.</text>
</comment>
<dbReference type="Proteomes" id="UP000010445">
    <property type="component" value="Unassembled WGS sequence"/>
</dbReference>